<organism evidence="3 4">
    <name type="scientific">Sodalis glossinidius (strain morsitans)</name>
    <dbReference type="NCBI Taxonomy" id="343509"/>
    <lineage>
        <taxon>Bacteria</taxon>
        <taxon>Pseudomonadati</taxon>
        <taxon>Pseudomonadota</taxon>
        <taxon>Gammaproteobacteria</taxon>
        <taxon>Enterobacterales</taxon>
        <taxon>Bruguierivoracaceae</taxon>
        <taxon>Sodalis</taxon>
    </lineage>
</organism>
<evidence type="ECO:0000313" key="4">
    <source>
        <dbReference type="Proteomes" id="UP000001932"/>
    </source>
</evidence>
<dbReference type="AlphaFoldDB" id="Q2NSV6"/>
<dbReference type="Proteomes" id="UP000001932">
    <property type="component" value="Chromosome"/>
</dbReference>
<dbReference type="InterPro" id="IPR001646">
    <property type="entry name" value="5peptide_repeat"/>
</dbReference>
<dbReference type="InterPro" id="IPR025726">
    <property type="entry name" value="SopA-like_central"/>
</dbReference>
<dbReference type="Gene3D" id="1.25.40.300">
    <property type="entry name" value="Putative secreted effector protein"/>
    <property type="match status" value="1"/>
</dbReference>
<dbReference type="EMBL" id="AP008232">
    <property type="protein sequence ID" value="BAE74769.1"/>
    <property type="molecule type" value="Genomic_DNA"/>
</dbReference>
<feature type="domain" description="E3 ubiquitin ligase SopA-like central" evidence="2">
    <location>
        <begin position="268"/>
        <end position="396"/>
    </location>
</feature>
<dbReference type="Pfam" id="PF00805">
    <property type="entry name" value="Pentapeptide"/>
    <property type="match status" value="3"/>
</dbReference>
<dbReference type="SUPFAM" id="SSF141571">
    <property type="entry name" value="Pentapeptide repeat-like"/>
    <property type="match status" value="1"/>
</dbReference>
<evidence type="ECO:0000259" key="2">
    <source>
        <dbReference type="Pfam" id="PF13981"/>
    </source>
</evidence>
<protein>
    <recommendedName>
        <fullName evidence="2">E3 ubiquitin ligase SopA-like central domain-containing protein</fullName>
    </recommendedName>
</protein>
<dbReference type="HOGENOM" id="CLU_660386_0_0_6"/>
<dbReference type="PANTHER" id="PTHR47485:SF1">
    <property type="entry name" value="THYLAKOID LUMENAL 17.4 KDA PROTEIN, CHLOROPLASTIC"/>
    <property type="match status" value="1"/>
</dbReference>
<keyword evidence="1" id="KW-0677">Repeat</keyword>
<evidence type="ECO:0000256" key="1">
    <source>
        <dbReference type="ARBA" id="ARBA00022737"/>
    </source>
</evidence>
<dbReference type="PANTHER" id="PTHR47485">
    <property type="entry name" value="THYLAKOID LUMENAL 17.4 KDA PROTEIN, CHLOROPLASTIC"/>
    <property type="match status" value="1"/>
</dbReference>
<dbReference type="Gene3D" id="2.160.20.80">
    <property type="entry name" value="E3 ubiquitin-protein ligase SopA"/>
    <property type="match status" value="1"/>
</dbReference>
<name>Q2NSV6_SODGM</name>
<dbReference type="eggNOG" id="COG1357">
    <property type="taxonomic scope" value="Bacteria"/>
</dbReference>
<dbReference type="KEGG" id="sgl:SG1494"/>
<dbReference type="STRING" id="343509.SG1494"/>
<reference evidence="3 4" key="1">
    <citation type="journal article" date="2006" name="Genome Res.">
        <title>Massive genome erosion and functional adaptations provide insights into the symbiotic lifestyle of Sodalis glossinidius in the tsetse host.</title>
        <authorList>
            <person name="Toh H."/>
            <person name="Weiss B.L."/>
            <person name="Perkin S.A.H."/>
            <person name="Yamashita A."/>
            <person name="Oshima K."/>
            <person name="Hattori M."/>
            <person name="Aksoy S."/>
        </authorList>
    </citation>
    <scope>NUCLEOTIDE SEQUENCE [LARGE SCALE GENOMIC DNA]</scope>
    <source>
        <strain evidence="4">morsitans</strain>
    </source>
</reference>
<keyword evidence="4" id="KW-1185">Reference proteome</keyword>
<proteinExistence type="predicted"/>
<dbReference type="Pfam" id="PF13981">
    <property type="entry name" value="SopA"/>
    <property type="match status" value="1"/>
</dbReference>
<gene>
    <name evidence="3" type="ordered locus">SG1494</name>
</gene>
<sequence>MEGTMFKAETHPSESSDQTPAFAAKLTARMMLSHVIPDDISAEKKDKWQRGKYLALLRLMAVSNRHIGRLELPHIVINQMDLPAGFNLTAANLRRSTFKRVSMMEVRLSQSDLSPANLAHCQMKRADLRHATLYFTQLDNTCLDRADLRHANLIQAQLDHAVLNGAKLRYVDLSGAHLRNVDLSGACLRHANLRDTCLNNANLSGAKISLDSISETNFKGAIIDREITLDLSAGWSRYTIDIYLGAGDRLGHGVLQEIDSLNSLYRSLKIALLRQIMDSLQQTSNSLTSVAPSLLTILSSTPYYDEPDIAHWLQEICSQFIGTYDRIMRRQRQDVLRMMLDTFSRYPEIMIDHNAAFIQTIAQVIYACPNTTSAQQAKILYALYLNESRIALYVLKVEREKYYRRHGTLIFESCPE</sequence>
<evidence type="ECO:0000313" key="3">
    <source>
        <dbReference type="EMBL" id="BAE74769.1"/>
    </source>
</evidence>
<accession>Q2NSV6</accession>